<comment type="caution">
    <text evidence="1">The sequence shown here is derived from an EMBL/GenBank/DDBJ whole genome shotgun (WGS) entry which is preliminary data.</text>
</comment>
<name>A0ABV7G3F0_9PROT</name>
<protein>
    <recommendedName>
        <fullName evidence="3">DUF5666 domain-containing protein</fullName>
    </recommendedName>
</protein>
<evidence type="ECO:0008006" key="3">
    <source>
        <dbReference type="Google" id="ProtNLM"/>
    </source>
</evidence>
<accession>A0ABV7G3F0</accession>
<dbReference type="Proteomes" id="UP001595593">
    <property type="component" value="Unassembled WGS sequence"/>
</dbReference>
<proteinExistence type="predicted"/>
<evidence type="ECO:0000313" key="1">
    <source>
        <dbReference type="EMBL" id="MFC3125542.1"/>
    </source>
</evidence>
<keyword evidence="2" id="KW-1185">Reference proteome</keyword>
<gene>
    <name evidence="1" type="ORF">ACFOD4_10750</name>
</gene>
<organism evidence="1 2">
    <name type="scientific">Teichococcus globiformis</name>
    <dbReference type="NCBI Taxonomy" id="2307229"/>
    <lineage>
        <taxon>Bacteria</taxon>
        <taxon>Pseudomonadati</taxon>
        <taxon>Pseudomonadota</taxon>
        <taxon>Alphaproteobacteria</taxon>
        <taxon>Acetobacterales</taxon>
        <taxon>Roseomonadaceae</taxon>
        <taxon>Roseomonas</taxon>
    </lineage>
</organism>
<dbReference type="RefSeq" id="WP_379596305.1">
    <property type="nucleotide sequence ID" value="NZ_JBHRTN010000009.1"/>
</dbReference>
<sequence>MARDGTAISVTLADNLTVSALRRVALVDITKGNSVGAVAEPGPDGVLKAIAITVLPPGMRIAERQVAWDLAPGTSMNDGPVEALVESGGSSELTLSINGQSVPLRVPPETPLLMPVPADRADLVPGAAVFMNASRQPDGQITAVRLTVGKNGVDPAI</sequence>
<dbReference type="EMBL" id="JBHRTN010000009">
    <property type="protein sequence ID" value="MFC3125542.1"/>
    <property type="molecule type" value="Genomic_DNA"/>
</dbReference>
<evidence type="ECO:0000313" key="2">
    <source>
        <dbReference type="Proteomes" id="UP001595593"/>
    </source>
</evidence>
<reference evidence="2" key="1">
    <citation type="journal article" date="2019" name="Int. J. Syst. Evol. Microbiol.">
        <title>The Global Catalogue of Microorganisms (GCM) 10K type strain sequencing project: providing services to taxonomists for standard genome sequencing and annotation.</title>
        <authorList>
            <consortium name="The Broad Institute Genomics Platform"/>
            <consortium name="The Broad Institute Genome Sequencing Center for Infectious Disease"/>
            <person name="Wu L."/>
            <person name="Ma J."/>
        </authorList>
    </citation>
    <scope>NUCLEOTIDE SEQUENCE [LARGE SCALE GENOMIC DNA]</scope>
    <source>
        <strain evidence="2">KCTC 52094</strain>
    </source>
</reference>